<dbReference type="PROSITE" id="PS51406">
    <property type="entry name" value="FIBRINOGEN_C_2"/>
    <property type="match status" value="1"/>
</dbReference>
<dbReference type="InterPro" id="IPR050373">
    <property type="entry name" value="Fibrinogen_C-term_domain"/>
</dbReference>
<keyword evidence="3" id="KW-1185">Reference proteome</keyword>
<dbReference type="SMART" id="SM00186">
    <property type="entry name" value="FBG"/>
    <property type="match status" value="1"/>
</dbReference>
<organism evidence="2 3">
    <name type="scientific">Plakobranchus ocellatus</name>
    <dbReference type="NCBI Taxonomy" id="259542"/>
    <lineage>
        <taxon>Eukaryota</taxon>
        <taxon>Metazoa</taxon>
        <taxon>Spiralia</taxon>
        <taxon>Lophotrochozoa</taxon>
        <taxon>Mollusca</taxon>
        <taxon>Gastropoda</taxon>
        <taxon>Heterobranchia</taxon>
        <taxon>Euthyneura</taxon>
        <taxon>Panpulmonata</taxon>
        <taxon>Sacoglossa</taxon>
        <taxon>Placobranchoidea</taxon>
        <taxon>Plakobranchidae</taxon>
        <taxon>Plakobranchus</taxon>
    </lineage>
</organism>
<dbReference type="GO" id="GO:0005615">
    <property type="term" value="C:extracellular space"/>
    <property type="evidence" value="ECO:0007669"/>
    <property type="project" value="TreeGrafter"/>
</dbReference>
<evidence type="ECO:0000313" key="2">
    <source>
        <dbReference type="EMBL" id="GFO38522.1"/>
    </source>
</evidence>
<accession>A0AAV4D2Y1</accession>
<evidence type="ECO:0000259" key="1">
    <source>
        <dbReference type="PROSITE" id="PS51406"/>
    </source>
</evidence>
<dbReference type="InterPro" id="IPR036056">
    <property type="entry name" value="Fibrinogen-like_C"/>
</dbReference>
<dbReference type="AlphaFoldDB" id="A0AAV4D2Y1"/>
<gene>
    <name evidence="2" type="ORF">PoB_006502700</name>
</gene>
<feature type="domain" description="Fibrinogen C-terminal" evidence="1">
    <location>
        <begin position="113"/>
        <end position="329"/>
    </location>
</feature>
<dbReference type="CDD" id="cd00087">
    <property type="entry name" value="FReD"/>
    <property type="match status" value="1"/>
</dbReference>
<dbReference type="EMBL" id="BLXT01007319">
    <property type="protein sequence ID" value="GFO38522.1"/>
    <property type="molecule type" value="Genomic_DNA"/>
</dbReference>
<name>A0AAV4D2Y1_9GAST</name>
<reference evidence="2 3" key="1">
    <citation type="journal article" date="2021" name="Elife">
        <title>Chloroplast acquisition without the gene transfer in kleptoplastic sea slugs, Plakobranchus ocellatus.</title>
        <authorList>
            <person name="Maeda T."/>
            <person name="Takahashi S."/>
            <person name="Yoshida T."/>
            <person name="Shimamura S."/>
            <person name="Takaki Y."/>
            <person name="Nagai Y."/>
            <person name="Toyoda A."/>
            <person name="Suzuki Y."/>
            <person name="Arimoto A."/>
            <person name="Ishii H."/>
            <person name="Satoh N."/>
            <person name="Nishiyama T."/>
            <person name="Hasebe M."/>
            <person name="Maruyama T."/>
            <person name="Minagawa J."/>
            <person name="Obokata J."/>
            <person name="Shigenobu S."/>
        </authorList>
    </citation>
    <scope>NUCLEOTIDE SEQUENCE [LARGE SCALE GENOMIC DNA]</scope>
</reference>
<dbReference type="InterPro" id="IPR014716">
    <property type="entry name" value="Fibrinogen_a/b/g_C_1"/>
</dbReference>
<dbReference type="InterPro" id="IPR002181">
    <property type="entry name" value="Fibrinogen_a/b/g_C_dom"/>
</dbReference>
<dbReference type="Proteomes" id="UP000735302">
    <property type="component" value="Unassembled WGS sequence"/>
</dbReference>
<comment type="caution">
    <text evidence="2">The sequence shown here is derived from an EMBL/GenBank/DDBJ whole genome shotgun (WGS) entry which is preliminary data.</text>
</comment>
<dbReference type="Gene3D" id="3.90.215.10">
    <property type="entry name" value="Gamma Fibrinogen, chain A, domain 1"/>
    <property type="match status" value="1"/>
</dbReference>
<proteinExistence type="predicted"/>
<dbReference type="PANTHER" id="PTHR19143">
    <property type="entry name" value="FIBRINOGEN/TENASCIN/ANGIOPOEITIN"/>
    <property type="match status" value="1"/>
</dbReference>
<protein>
    <submittedName>
        <fullName evidence="2">Ficolin-1</fullName>
    </submittedName>
</protein>
<evidence type="ECO:0000313" key="3">
    <source>
        <dbReference type="Proteomes" id="UP000735302"/>
    </source>
</evidence>
<sequence>MVDKIDAKPLAMKKDDIHDRNEGALDKKLLKLRRELSDEQQNAVTIILDYIDARLFSDQLHLINKLKDMISAEISSSDNTLKGILNTAGSSQRKAQSTLSVIDGQLSRMSKPMMTYIQPMTCKRGMIRPSSSYPYPHPVIYPRDENGQGLPYLCDIFTDGGGWIVIQRRSAGNVDFYRDWKTYKKGFGTFDDEFWLGNERIHAFTSNGIWELRVDLKYKGKEAYALYSNFKVESESKQYTLRIGNYSGTAGNSLDYHNEQKLTTFDRDNDLHQGLNCAKDQEGGWWYRNCDHVNLNSVMNGQVDKGLEWNGFGGRDSCSFSEMKIRRVG</sequence>
<dbReference type="PANTHER" id="PTHR19143:SF458">
    <property type="entry name" value="FIBRINOGEN C-TERMINAL DOMAIN-CONTAINING PROTEIN-RELATED"/>
    <property type="match status" value="1"/>
</dbReference>
<dbReference type="Pfam" id="PF00147">
    <property type="entry name" value="Fibrinogen_C"/>
    <property type="match status" value="1"/>
</dbReference>
<dbReference type="SUPFAM" id="SSF56496">
    <property type="entry name" value="Fibrinogen C-terminal domain-like"/>
    <property type="match status" value="1"/>
</dbReference>